<dbReference type="EMBL" id="BPQG01000054">
    <property type="protein sequence ID" value="GJD45736.1"/>
    <property type="molecule type" value="Genomic_DNA"/>
</dbReference>
<accession>A0ABQ4QKF1</accession>
<feature type="compositionally biased region" description="Low complexity" evidence="1">
    <location>
        <begin position="62"/>
        <end position="77"/>
    </location>
</feature>
<feature type="region of interest" description="Disordered" evidence="1">
    <location>
        <begin position="26"/>
        <end position="128"/>
    </location>
</feature>
<comment type="caution">
    <text evidence="3">The sequence shown here is derived from an EMBL/GenBank/DDBJ whole genome shotgun (WGS) entry which is preliminary data.</text>
</comment>
<evidence type="ECO:0000256" key="1">
    <source>
        <dbReference type="SAM" id="MobiDB-lite"/>
    </source>
</evidence>
<name>A0ABQ4QKF1_9HYPH</name>
<dbReference type="RefSeq" id="WP_238272655.1">
    <property type="nucleotide sequence ID" value="NZ_BPQG01000054.1"/>
</dbReference>
<reference evidence="3 4" key="1">
    <citation type="journal article" date="2021" name="Front. Microbiol.">
        <title>Comprehensive Comparative Genomics and Phenotyping of Methylobacterium Species.</title>
        <authorList>
            <person name="Alessa O."/>
            <person name="Ogura Y."/>
            <person name="Fujitani Y."/>
            <person name="Takami H."/>
            <person name="Hayashi T."/>
            <person name="Sahin N."/>
            <person name="Tani A."/>
        </authorList>
    </citation>
    <scope>NUCLEOTIDE SEQUENCE [LARGE SCALE GENOMIC DNA]</scope>
    <source>
        <strain evidence="3 4">DSM 23679</strain>
    </source>
</reference>
<organism evidence="3 4">
    <name type="scientific">Methylobacterium cerastii</name>
    <dbReference type="NCBI Taxonomy" id="932741"/>
    <lineage>
        <taxon>Bacteria</taxon>
        <taxon>Pseudomonadati</taxon>
        <taxon>Pseudomonadota</taxon>
        <taxon>Alphaproteobacteria</taxon>
        <taxon>Hyphomicrobiales</taxon>
        <taxon>Methylobacteriaceae</taxon>
        <taxon>Methylobacterium</taxon>
    </lineage>
</organism>
<feature type="signal peptide" evidence="2">
    <location>
        <begin position="1"/>
        <end position="28"/>
    </location>
</feature>
<protein>
    <submittedName>
        <fullName evidence="3">Uncharacterized protein</fullName>
    </submittedName>
</protein>
<feature type="chain" id="PRO_5045787701" evidence="2">
    <location>
        <begin position="29"/>
        <end position="294"/>
    </location>
</feature>
<evidence type="ECO:0000313" key="4">
    <source>
        <dbReference type="Proteomes" id="UP001055117"/>
    </source>
</evidence>
<proteinExistence type="predicted"/>
<dbReference type="Proteomes" id="UP001055117">
    <property type="component" value="Unassembled WGS sequence"/>
</dbReference>
<gene>
    <name evidence="3" type="ORF">AFCDBAGC_3613</name>
</gene>
<keyword evidence="4" id="KW-1185">Reference proteome</keyword>
<sequence>MCPDPSRVGGLRSALALGLILAAGAARAEPRPGWVDPPAKAAPGTPAAPLAPKAEAPPAPVEPAATAAPVPAAPVTREAAKPAGNASNPTPAFAETERDGAAMGGPSRRAERPRLRRRAAQRLSDTPAANALTVAPRISAAPREAAADPRFSGWAGQAQGLTEDYLAAFSGSNGAMVSGASRFYGERLRFHGRMTTLAALLAEKRRFAQRWPERRYEPRDTRTACNAALQSCVVRTLVDFQAGSPARGARSQGVAELVLEVSFAGGRPVIVSESSRVLRRGATVGALPGAGANG</sequence>
<evidence type="ECO:0000313" key="3">
    <source>
        <dbReference type="EMBL" id="GJD45736.1"/>
    </source>
</evidence>
<evidence type="ECO:0000256" key="2">
    <source>
        <dbReference type="SAM" id="SignalP"/>
    </source>
</evidence>
<feature type="compositionally biased region" description="Low complexity" evidence="1">
    <location>
        <begin position="37"/>
        <end position="54"/>
    </location>
</feature>
<keyword evidence="2" id="KW-0732">Signal</keyword>